<keyword evidence="13" id="KW-1185">Reference proteome</keyword>
<feature type="compositionally biased region" description="Basic residues" evidence="9">
    <location>
        <begin position="248"/>
        <end position="266"/>
    </location>
</feature>
<reference evidence="13" key="1">
    <citation type="journal article" date="2013" name="Genetics">
        <title>The draft genome and transcriptome of Panagrellus redivivus are shaped by the harsh demands of a free-living lifestyle.</title>
        <authorList>
            <person name="Srinivasan J."/>
            <person name="Dillman A.R."/>
            <person name="Macchietto M.G."/>
            <person name="Heikkinen L."/>
            <person name="Lakso M."/>
            <person name="Fracchia K.M."/>
            <person name="Antoshechkin I."/>
            <person name="Mortazavi A."/>
            <person name="Wong G."/>
            <person name="Sternberg P.W."/>
        </authorList>
    </citation>
    <scope>NUCLEOTIDE SEQUENCE [LARGE SCALE GENOMIC DNA]</scope>
    <source>
        <strain evidence="13">MT8872</strain>
    </source>
</reference>
<dbReference type="InterPro" id="IPR058533">
    <property type="entry name" value="Cation_efflux_TM"/>
</dbReference>
<keyword evidence="8 10" id="KW-0472">Membrane</keyword>
<sequence>MNTTKKGVARIDQIRYIRFQRSAFYLSLHRRFVTRSTHHLPKMMHKELNLARIQLEATLNDLKMQQQPHIVINDDEELFYYCDKTVSRARAETKAASSNRALKTLIFVSILTIFFIVIELTGGIIAHSLAIMTDAFHMISDLASFLISIMAITLARRSPNSRYSFGYQRAEVIGALASIILVWILTASLVYFAIERIISGKYDVEPNVMMITSGVGVLFNIIMGIVLHFGKAGHSHFGVPHNHDHGHGHGHGHSHGHDHGHKHSHDHGHVNHGADVESQTSGDSHSHHSHEGHEENINIRAAFIHVIGDLVQSVGVFISAVIIKFTGFEMADPLCTFLFSILVLFTTYGVMRDTLRVLMECAPSHIDAGKMREDLMAIDGVSGVHSLRIWSLKMDSVAVSVHIDTVKQSDVSSIVYYAHQILQTQYNIDFVTVQAQCTSPPSIRSGSVSSVVPPPKELTI</sequence>
<evidence type="ECO:0000256" key="9">
    <source>
        <dbReference type="SAM" id="MobiDB-lite"/>
    </source>
</evidence>
<feature type="domain" description="Cation efflux protein cytoplasmic" evidence="12">
    <location>
        <begin position="363"/>
        <end position="434"/>
    </location>
</feature>
<feature type="region of interest" description="Disordered" evidence="9">
    <location>
        <begin position="238"/>
        <end position="292"/>
    </location>
</feature>
<proteinExistence type="inferred from homology"/>
<evidence type="ECO:0000256" key="6">
    <source>
        <dbReference type="ARBA" id="ARBA00022989"/>
    </source>
</evidence>
<protein>
    <submittedName>
        <fullName evidence="14">ZT_dimer domain-containing protein</fullName>
    </submittedName>
</protein>
<keyword evidence="4 10" id="KW-0812">Transmembrane</keyword>
<feature type="transmembrane region" description="Helical" evidence="10">
    <location>
        <begin position="331"/>
        <end position="350"/>
    </location>
</feature>
<dbReference type="NCBIfam" id="TIGR01297">
    <property type="entry name" value="CDF"/>
    <property type="match status" value="1"/>
</dbReference>
<feature type="transmembrane region" description="Helical" evidence="10">
    <location>
        <begin position="206"/>
        <end position="227"/>
    </location>
</feature>
<evidence type="ECO:0000313" key="14">
    <source>
        <dbReference type="WBParaSite" id="Pan_g17287.t1"/>
    </source>
</evidence>
<evidence type="ECO:0000256" key="7">
    <source>
        <dbReference type="ARBA" id="ARBA00023065"/>
    </source>
</evidence>
<keyword evidence="5" id="KW-0862">Zinc</keyword>
<dbReference type="InterPro" id="IPR002524">
    <property type="entry name" value="Cation_efflux"/>
</dbReference>
<feature type="region of interest" description="Disordered" evidence="9">
    <location>
        <begin position="440"/>
        <end position="460"/>
    </location>
</feature>
<dbReference type="GO" id="GO:0005886">
    <property type="term" value="C:plasma membrane"/>
    <property type="evidence" value="ECO:0007669"/>
    <property type="project" value="TreeGrafter"/>
</dbReference>
<reference evidence="14" key="2">
    <citation type="submission" date="2020-10" db="UniProtKB">
        <authorList>
            <consortium name="WormBaseParasite"/>
        </authorList>
    </citation>
    <scope>IDENTIFICATION</scope>
</reference>
<comment type="subcellular location">
    <subcellularLocation>
        <location evidence="1">Membrane</location>
        <topology evidence="1">Multi-pass membrane protein</topology>
    </subcellularLocation>
</comment>
<evidence type="ECO:0000256" key="1">
    <source>
        <dbReference type="ARBA" id="ARBA00004141"/>
    </source>
</evidence>
<dbReference type="GO" id="GO:0010043">
    <property type="term" value="P:response to zinc ion"/>
    <property type="evidence" value="ECO:0007669"/>
    <property type="project" value="TreeGrafter"/>
</dbReference>
<dbReference type="InterPro" id="IPR027469">
    <property type="entry name" value="Cation_efflux_TMD_sf"/>
</dbReference>
<dbReference type="AlphaFoldDB" id="A0A7E4V6P9"/>
<keyword evidence="6 10" id="KW-1133">Transmembrane helix</keyword>
<evidence type="ECO:0000256" key="2">
    <source>
        <dbReference type="ARBA" id="ARBA00008873"/>
    </source>
</evidence>
<feature type="transmembrane region" description="Helical" evidence="10">
    <location>
        <begin position="135"/>
        <end position="155"/>
    </location>
</feature>
<feature type="transmembrane region" description="Helical" evidence="10">
    <location>
        <begin position="175"/>
        <end position="194"/>
    </location>
</feature>
<evidence type="ECO:0000256" key="10">
    <source>
        <dbReference type="SAM" id="Phobius"/>
    </source>
</evidence>
<evidence type="ECO:0000259" key="11">
    <source>
        <dbReference type="Pfam" id="PF01545"/>
    </source>
</evidence>
<dbReference type="InterPro" id="IPR050681">
    <property type="entry name" value="CDF/SLC30A"/>
</dbReference>
<dbReference type="Proteomes" id="UP000492821">
    <property type="component" value="Unassembled WGS sequence"/>
</dbReference>
<dbReference type="SUPFAM" id="SSF160240">
    <property type="entry name" value="Cation efflux protein cytoplasmic domain-like"/>
    <property type="match status" value="1"/>
</dbReference>
<evidence type="ECO:0000256" key="4">
    <source>
        <dbReference type="ARBA" id="ARBA00022692"/>
    </source>
</evidence>
<evidence type="ECO:0000256" key="8">
    <source>
        <dbReference type="ARBA" id="ARBA00023136"/>
    </source>
</evidence>
<dbReference type="PANTHER" id="PTHR11562">
    <property type="entry name" value="CATION EFFLUX PROTEIN/ ZINC TRANSPORTER"/>
    <property type="match status" value="1"/>
</dbReference>
<dbReference type="GO" id="GO:0005385">
    <property type="term" value="F:zinc ion transmembrane transporter activity"/>
    <property type="evidence" value="ECO:0007669"/>
    <property type="project" value="TreeGrafter"/>
</dbReference>
<dbReference type="WBParaSite" id="Pan_g17287.t1">
    <property type="protein sequence ID" value="Pan_g17287.t1"/>
    <property type="gene ID" value="Pan_g17287"/>
</dbReference>
<dbReference type="InterPro" id="IPR027470">
    <property type="entry name" value="Cation_efflux_CTD"/>
</dbReference>
<feature type="transmembrane region" description="Helical" evidence="10">
    <location>
        <begin position="104"/>
        <end position="129"/>
    </location>
</feature>
<dbReference type="InterPro" id="IPR036837">
    <property type="entry name" value="Cation_efflux_CTD_sf"/>
</dbReference>
<accession>A0A7E4V6P9</accession>
<dbReference type="PANTHER" id="PTHR11562:SF84">
    <property type="entry name" value="LD05335P"/>
    <property type="match status" value="1"/>
</dbReference>
<dbReference type="Pfam" id="PF01545">
    <property type="entry name" value="Cation_efflux"/>
    <property type="match status" value="1"/>
</dbReference>
<dbReference type="SUPFAM" id="SSF161111">
    <property type="entry name" value="Cation efflux protein transmembrane domain-like"/>
    <property type="match status" value="1"/>
</dbReference>
<evidence type="ECO:0000256" key="3">
    <source>
        <dbReference type="ARBA" id="ARBA00022448"/>
    </source>
</evidence>
<evidence type="ECO:0000313" key="13">
    <source>
        <dbReference type="Proteomes" id="UP000492821"/>
    </source>
</evidence>
<keyword evidence="7" id="KW-0406">Ion transport</keyword>
<evidence type="ECO:0000259" key="12">
    <source>
        <dbReference type="Pfam" id="PF16916"/>
    </source>
</evidence>
<feature type="domain" description="Cation efflux protein transmembrane" evidence="11">
    <location>
        <begin position="106"/>
        <end position="359"/>
    </location>
</feature>
<keyword evidence="5" id="KW-0864">Zinc transport</keyword>
<name>A0A7E4V6P9_PANRE</name>
<dbReference type="Pfam" id="PF16916">
    <property type="entry name" value="ZT_dimer"/>
    <property type="match status" value="1"/>
</dbReference>
<feature type="compositionally biased region" description="Low complexity" evidence="9">
    <location>
        <begin position="440"/>
        <end position="451"/>
    </location>
</feature>
<organism evidence="13 14">
    <name type="scientific">Panagrellus redivivus</name>
    <name type="common">Microworm</name>
    <dbReference type="NCBI Taxonomy" id="6233"/>
    <lineage>
        <taxon>Eukaryota</taxon>
        <taxon>Metazoa</taxon>
        <taxon>Ecdysozoa</taxon>
        <taxon>Nematoda</taxon>
        <taxon>Chromadorea</taxon>
        <taxon>Rhabditida</taxon>
        <taxon>Tylenchina</taxon>
        <taxon>Panagrolaimomorpha</taxon>
        <taxon>Panagrolaimoidea</taxon>
        <taxon>Panagrolaimidae</taxon>
        <taxon>Panagrellus</taxon>
    </lineage>
</organism>
<evidence type="ECO:0000256" key="5">
    <source>
        <dbReference type="ARBA" id="ARBA00022906"/>
    </source>
</evidence>
<keyword evidence="3" id="KW-0813">Transport</keyword>
<comment type="similarity">
    <text evidence="2">Belongs to the cation diffusion facilitator (CDF) transporter (TC 2.A.4) family. SLC30A subfamily.</text>
</comment>
<feature type="transmembrane region" description="Helical" evidence="10">
    <location>
        <begin position="302"/>
        <end position="325"/>
    </location>
</feature>
<dbReference type="Gene3D" id="1.20.1510.10">
    <property type="entry name" value="Cation efflux protein transmembrane domain"/>
    <property type="match status" value="1"/>
</dbReference>